<accession>A0ABP0RB14</accession>
<comment type="caution">
    <text evidence="2">The sequence shown here is derived from an EMBL/GenBank/DDBJ whole genome shotgun (WGS) entry which is preliminary data.</text>
</comment>
<evidence type="ECO:0000313" key="3">
    <source>
        <dbReference type="Proteomes" id="UP001642464"/>
    </source>
</evidence>
<organism evidence="2 3">
    <name type="scientific">Durusdinium trenchii</name>
    <dbReference type="NCBI Taxonomy" id="1381693"/>
    <lineage>
        <taxon>Eukaryota</taxon>
        <taxon>Sar</taxon>
        <taxon>Alveolata</taxon>
        <taxon>Dinophyceae</taxon>
        <taxon>Suessiales</taxon>
        <taxon>Symbiodiniaceae</taxon>
        <taxon>Durusdinium</taxon>
    </lineage>
</organism>
<evidence type="ECO:0000313" key="2">
    <source>
        <dbReference type="EMBL" id="CAK9096790.1"/>
    </source>
</evidence>
<proteinExistence type="predicted"/>
<name>A0ABP0RB14_9DINO</name>
<reference evidence="2 3" key="1">
    <citation type="submission" date="2024-02" db="EMBL/GenBank/DDBJ databases">
        <authorList>
            <person name="Chen Y."/>
            <person name="Shah S."/>
            <person name="Dougan E. K."/>
            <person name="Thang M."/>
            <person name="Chan C."/>
        </authorList>
    </citation>
    <scope>NUCLEOTIDE SEQUENCE [LARGE SCALE GENOMIC DNA]</scope>
</reference>
<feature type="compositionally biased region" description="Basic residues" evidence="1">
    <location>
        <begin position="1"/>
        <end position="11"/>
    </location>
</feature>
<dbReference type="Proteomes" id="UP001642464">
    <property type="component" value="Unassembled WGS sequence"/>
</dbReference>
<dbReference type="EMBL" id="CAXAMM010041017">
    <property type="protein sequence ID" value="CAK9096790.1"/>
    <property type="molecule type" value="Genomic_DNA"/>
</dbReference>
<keyword evidence="3" id="KW-1185">Reference proteome</keyword>
<evidence type="ECO:0000256" key="1">
    <source>
        <dbReference type="SAM" id="MobiDB-lite"/>
    </source>
</evidence>
<feature type="region of interest" description="Disordered" evidence="1">
    <location>
        <begin position="1"/>
        <end position="22"/>
    </location>
</feature>
<protein>
    <submittedName>
        <fullName evidence="2">Uncharacterized protein</fullName>
    </submittedName>
</protein>
<gene>
    <name evidence="2" type="ORF">SCF082_LOCUS45424</name>
</gene>
<sequence>MGEAARKRKSRSIPTIEDMSESDEIEYAQECQKKGKSLTRFERYKSAATVREARSLGATSVDLRFDYMKGLLTFTKREARVPNPGEAAVVPQGDDSDSDYFQVKRFPAQTKLAECSQAFCRRANSEEALLSCSAASGGWLAESAGMFGCRLCAKAGQKGKWASWEVSNPIKKSLKLHAGSRKHEESVSLALQQCSEWFLWRSCRPKEIPAGDPGSGSQLQKRCLGPWVPPLSAFESAGAQVRKPADGTVGPLKPAVQDLRRTSKKRLAEVELDRLGGEQPQQWLVSHKKRYCMAEAQREMWRGCFQPGSIASIAHDKRKSDILIVFKVANPKTLDSCRGVLGLERNVNGSADSIARTLNRAIRRFATRDVDAPKTGPVGQRDLDLEKQIRLAIHGACADGNPADQNALVQMKQSLGQCSDLCRDKAHALRSVIRRPCLRMGAEAQSIMNAALHGHSSCIHLIDNSDAHRDWWEAAGQKVGSTLRGRCSLGAARQRFESEARPLWNAAMLVDRFISVCVEIANKSTLGSEPMKRNLRWISEKGLVLLAVQADCINEGLRLIRQVDKFRLESEKLYSSLDDFKQIFEALFGPSGR</sequence>